<feature type="transmembrane region" description="Helical" evidence="6">
    <location>
        <begin position="91"/>
        <end position="109"/>
    </location>
</feature>
<organism evidence="8">
    <name type="scientific">Alexandrium monilatum</name>
    <dbReference type="NCBI Taxonomy" id="311494"/>
    <lineage>
        <taxon>Eukaryota</taxon>
        <taxon>Sar</taxon>
        <taxon>Alveolata</taxon>
        <taxon>Dinophyceae</taxon>
        <taxon>Gonyaulacales</taxon>
        <taxon>Pyrocystaceae</taxon>
        <taxon>Alexandrium</taxon>
    </lineage>
</organism>
<dbReference type="Gene3D" id="3.30.40.10">
    <property type="entry name" value="Zinc/RING finger domain, C3HC4 (zinc finger)"/>
    <property type="match status" value="1"/>
</dbReference>
<feature type="domain" description="RING-type" evidence="7">
    <location>
        <begin position="215"/>
        <end position="254"/>
    </location>
</feature>
<keyword evidence="2 4" id="KW-0863">Zinc-finger</keyword>
<evidence type="ECO:0000259" key="7">
    <source>
        <dbReference type="PROSITE" id="PS50089"/>
    </source>
</evidence>
<dbReference type="Pfam" id="PF13639">
    <property type="entry name" value="zf-RING_2"/>
    <property type="match status" value="1"/>
</dbReference>
<proteinExistence type="predicted"/>
<dbReference type="GO" id="GO:0061630">
    <property type="term" value="F:ubiquitin protein ligase activity"/>
    <property type="evidence" value="ECO:0007669"/>
    <property type="project" value="TreeGrafter"/>
</dbReference>
<evidence type="ECO:0000256" key="1">
    <source>
        <dbReference type="ARBA" id="ARBA00022723"/>
    </source>
</evidence>
<dbReference type="GO" id="GO:0005634">
    <property type="term" value="C:nucleus"/>
    <property type="evidence" value="ECO:0007669"/>
    <property type="project" value="TreeGrafter"/>
</dbReference>
<evidence type="ECO:0000256" key="2">
    <source>
        <dbReference type="ARBA" id="ARBA00022771"/>
    </source>
</evidence>
<dbReference type="SUPFAM" id="SSF57850">
    <property type="entry name" value="RING/U-box"/>
    <property type="match status" value="1"/>
</dbReference>
<keyword evidence="6" id="KW-0812">Transmembrane</keyword>
<evidence type="ECO:0000256" key="3">
    <source>
        <dbReference type="ARBA" id="ARBA00022833"/>
    </source>
</evidence>
<keyword evidence="1" id="KW-0479">Metal-binding</keyword>
<gene>
    <name evidence="8" type="ORF">AMON00008_LOCUS39592</name>
</gene>
<keyword evidence="6" id="KW-1133">Transmembrane helix</keyword>
<evidence type="ECO:0000313" key="8">
    <source>
        <dbReference type="EMBL" id="CAE4623145.1"/>
    </source>
</evidence>
<dbReference type="InterPro" id="IPR051834">
    <property type="entry name" value="RING_finger_E3_ligase"/>
</dbReference>
<feature type="region of interest" description="Disordered" evidence="5">
    <location>
        <begin position="269"/>
        <end position="319"/>
    </location>
</feature>
<feature type="compositionally biased region" description="Low complexity" evidence="5">
    <location>
        <begin position="278"/>
        <end position="299"/>
    </location>
</feature>
<feature type="transmembrane region" description="Helical" evidence="6">
    <location>
        <begin position="61"/>
        <end position="85"/>
    </location>
</feature>
<evidence type="ECO:0000256" key="5">
    <source>
        <dbReference type="SAM" id="MobiDB-lite"/>
    </source>
</evidence>
<keyword evidence="6" id="KW-0472">Membrane</keyword>
<dbReference type="InterPro" id="IPR001841">
    <property type="entry name" value="Znf_RING"/>
</dbReference>
<protein>
    <recommendedName>
        <fullName evidence="7">RING-type domain-containing protein</fullName>
    </recommendedName>
</protein>
<evidence type="ECO:0000256" key="6">
    <source>
        <dbReference type="SAM" id="Phobius"/>
    </source>
</evidence>
<feature type="transmembrane region" description="Helical" evidence="6">
    <location>
        <begin position="156"/>
        <end position="176"/>
    </location>
</feature>
<dbReference type="PROSITE" id="PS50089">
    <property type="entry name" value="ZF_RING_2"/>
    <property type="match status" value="1"/>
</dbReference>
<dbReference type="SMART" id="SM00184">
    <property type="entry name" value="RING"/>
    <property type="match status" value="1"/>
</dbReference>
<feature type="transmembrane region" description="Helical" evidence="6">
    <location>
        <begin position="121"/>
        <end position="144"/>
    </location>
</feature>
<evidence type="ECO:0000256" key="4">
    <source>
        <dbReference type="PROSITE-ProRule" id="PRU00175"/>
    </source>
</evidence>
<reference evidence="8" key="1">
    <citation type="submission" date="2021-01" db="EMBL/GenBank/DDBJ databases">
        <authorList>
            <person name="Corre E."/>
            <person name="Pelletier E."/>
            <person name="Niang G."/>
            <person name="Scheremetjew M."/>
            <person name="Finn R."/>
            <person name="Kale V."/>
            <person name="Holt S."/>
            <person name="Cochrane G."/>
            <person name="Meng A."/>
            <person name="Brown T."/>
            <person name="Cohen L."/>
        </authorList>
    </citation>
    <scope>NUCLEOTIDE SEQUENCE</scope>
    <source>
        <strain evidence="8">CCMP3105</strain>
    </source>
</reference>
<dbReference type="EMBL" id="HBNR01056286">
    <property type="protein sequence ID" value="CAE4623145.1"/>
    <property type="molecule type" value="Transcribed_RNA"/>
</dbReference>
<accession>A0A7S4RRQ9</accession>
<keyword evidence="3" id="KW-0862">Zinc</keyword>
<sequence length="319" mass="33529">MAASGGEPGLVLCWEAEGAGGEQPENPLQLSSFRQACTRARGAAGVRCRCRFNSPSCSSRALLLCLLLTIAEASAVFTLIAVLPFPARPRLAVFLAMLVLQCIVTGGMMDDVQDGATEVRCSWLIMACTFSMPAFACLLDLGVQVASEAPDRQEPYGFHVALGLLAYHSLLACAVFRAAWRRSGRPGGIPAKPAVLEARKYEEISAASRALCSSCAICLGDFGGGDMVLPLPCRHAFHAQCLGQWLRRSETCPLRCQAARLRLPRAGQSAARGALQGAPPQRSQAPASARASDGSAGADAEGEDRSDSPGDELNPALAV</sequence>
<dbReference type="InterPro" id="IPR013083">
    <property type="entry name" value="Znf_RING/FYVE/PHD"/>
</dbReference>
<name>A0A7S4RRQ9_9DINO</name>
<dbReference type="PANTHER" id="PTHR45931:SF3">
    <property type="entry name" value="RING ZINC FINGER-CONTAINING PROTEIN"/>
    <property type="match status" value="1"/>
</dbReference>
<dbReference type="GO" id="GO:0006511">
    <property type="term" value="P:ubiquitin-dependent protein catabolic process"/>
    <property type="evidence" value="ECO:0007669"/>
    <property type="project" value="TreeGrafter"/>
</dbReference>
<dbReference type="AlphaFoldDB" id="A0A7S4RRQ9"/>
<dbReference type="GO" id="GO:0008270">
    <property type="term" value="F:zinc ion binding"/>
    <property type="evidence" value="ECO:0007669"/>
    <property type="project" value="UniProtKB-KW"/>
</dbReference>
<dbReference type="PANTHER" id="PTHR45931">
    <property type="entry name" value="SI:CH211-59O9.10"/>
    <property type="match status" value="1"/>
</dbReference>
<dbReference type="CDD" id="cd16454">
    <property type="entry name" value="RING-H2_PA-TM-RING"/>
    <property type="match status" value="1"/>
</dbReference>